<dbReference type="VEuPathDB" id="HostDB:ENSCPOG00000033984"/>
<keyword evidence="2" id="KW-1015">Disulfide bond</keyword>
<dbReference type="InterPro" id="IPR013106">
    <property type="entry name" value="Ig_V-set"/>
</dbReference>
<keyword evidence="3" id="KW-0393">Immunoglobulin domain</keyword>
<dbReference type="PANTHER" id="PTHR16423">
    <property type="entry name" value="TREM-LIKE TRANSCRIPT PROTEIN"/>
    <property type="match status" value="1"/>
</dbReference>
<reference evidence="7" key="3">
    <citation type="submission" date="2025-09" db="UniProtKB">
        <authorList>
            <consortium name="Ensembl"/>
        </authorList>
    </citation>
    <scope>IDENTIFICATION</scope>
    <source>
        <strain evidence="7">2N</strain>
    </source>
</reference>
<dbReference type="GO" id="GO:0038023">
    <property type="term" value="F:signaling receptor activity"/>
    <property type="evidence" value="ECO:0007669"/>
    <property type="project" value="TreeGrafter"/>
</dbReference>
<evidence type="ECO:0000256" key="2">
    <source>
        <dbReference type="ARBA" id="ARBA00023157"/>
    </source>
</evidence>
<dbReference type="Bgee" id="ENSCPOG00000033984">
    <property type="expression patterns" value="Expressed in thyroid gland and 5 other cell types or tissues"/>
</dbReference>
<keyword evidence="4" id="KW-0472">Membrane</keyword>
<keyword evidence="4" id="KW-1133">Transmembrane helix</keyword>
<dbReference type="KEGG" id="cpoc:101787963"/>
<evidence type="ECO:0000313" key="7">
    <source>
        <dbReference type="Ensembl" id="ENSCPOP00000030180.1"/>
    </source>
</evidence>
<feature type="domain" description="Ig-like" evidence="6">
    <location>
        <begin position="11"/>
        <end position="105"/>
    </location>
</feature>
<sequence length="283" mass="31629">MAWEATYLLSPTLLVLLAFGSWAQNPEILKLQEGETLSMICDYKAYPSIWPKAWARKTSANAFTILVTSDMAMDPRCSIRDFPRFHSFKVTMSGLTTWDSGEYWCGFYEHPYVYLLKTVYLEVAKAPTPPTTRHTQRTMMVTAPASATSPAVASPPGDWKWKAIVVAVVVAVLLLLSLSVLTILYLGRARGRGAREGEKTDSLHIYDDLRKENTDFNQPAASDQDAETIHYASLTHLNHSGTKDPIDSDSHMADRLLSVEYASITRQRPQLSMSPVLDGEPRN</sequence>
<dbReference type="PANTHER" id="PTHR16423:SF10">
    <property type="entry name" value="CRKD-BINDING PROTEIN-RELATED"/>
    <property type="match status" value="1"/>
</dbReference>
<gene>
    <name evidence="7" type="primary">LOC101787963</name>
</gene>
<dbReference type="InterPro" id="IPR036179">
    <property type="entry name" value="Ig-like_dom_sf"/>
</dbReference>
<dbReference type="SUPFAM" id="SSF48726">
    <property type="entry name" value="Immunoglobulin"/>
    <property type="match status" value="1"/>
</dbReference>
<dbReference type="GeneID" id="101787963"/>
<dbReference type="STRING" id="10141.ENSCPOP00000030180"/>
<dbReference type="Gene3D" id="2.60.40.10">
    <property type="entry name" value="Immunoglobulins"/>
    <property type="match status" value="1"/>
</dbReference>
<dbReference type="OMA" id="YFIVTMT"/>
<feature type="transmembrane region" description="Helical" evidence="4">
    <location>
        <begin position="163"/>
        <end position="186"/>
    </location>
</feature>
<evidence type="ECO:0000256" key="5">
    <source>
        <dbReference type="SAM" id="SignalP"/>
    </source>
</evidence>
<dbReference type="PROSITE" id="PS50835">
    <property type="entry name" value="IG_LIKE"/>
    <property type="match status" value="1"/>
</dbReference>
<dbReference type="InterPro" id="IPR007110">
    <property type="entry name" value="Ig-like_dom"/>
</dbReference>
<evidence type="ECO:0000313" key="8">
    <source>
        <dbReference type="Proteomes" id="UP000005447"/>
    </source>
</evidence>
<dbReference type="AlphaFoldDB" id="A0A286XXI3"/>
<name>A0A286XXI3_CAVPO</name>
<dbReference type="GeneTree" id="ENSGT00940000153835"/>
<dbReference type="RefSeq" id="XP_013011993.1">
    <property type="nucleotide sequence ID" value="XM_013156539.3"/>
</dbReference>
<dbReference type="InterPro" id="IPR013783">
    <property type="entry name" value="Ig-like_fold"/>
</dbReference>
<dbReference type="OrthoDB" id="9805957at2759"/>
<keyword evidence="1 5" id="KW-0732">Signal</keyword>
<evidence type="ECO:0000256" key="1">
    <source>
        <dbReference type="ARBA" id="ARBA00022729"/>
    </source>
</evidence>
<dbReference type="EMBL" id="AAKN02021424">
    <property type="status" value="NOT_ANNOTATED_CDS"/>
    <property type="molecule type" value="Genomic_DNA"/>
</dbReference>
<dbReference type="FunCoup" id="A0A286XXI3">
    <property type="interactions" value="111"/>
</dbReference>
<dbReference type="InParanoid" id="A0A286XXI3"/>
<feature type="signal peptide" evidence="5">
    <location>
        <begin position="1"/>
        <end position="23"/>
    </location>
</feature>
<dbReference type="Ensembl" id="ENSCPOT00000034557.1">
    <property type="protein sequence ID" value="ENSCPOP00000030180.1"/>
    <property type="gene ID" value="ENSCPOG00000033984.1"/>
</dbReference>
<evidence type="ECO:0000256" key="3">
    <source>
        <dbReference type="ARBA" id="ARBA00023319"/>
    </source>
</evidence>
<dbReference type="Proteomes" id="UP000005447">
    <property type="component" value="Unassembled WGS sequence"/>
</dbReference>
<dbReference type="InterPro" id="IPR052314">
    <property type="entry name" value="Immune_rcpt_domain"/>
</dbReference>
<evidence type="ECO:0000259" key="6">
    <source>
        <dbReference type="PROSITE" id="PS50835"/>
    </source>
</evidence>
<reference evidence="7" key="2">
    <citation type="submission" date="2025-08" db="UniProtKB">
        <authorList>
            <consortium name="Ensembl"/>
        </authorList>
    </citation>
    <scope>IDENTIFICATION</scope>
    <source>
        <strain evidence="7">2N</strain>
    </source>
</reference>
<reference evidence="8" key="1">
    <citation type="journal article" date="2011" name="Nature">
        <title>A high-resolution map of human evolutionary constraint using 29 mammals.</title>
        <authorList>
            <person name="Lindblad-Toh K."/>
            <person name="Garber M."/>
            <person name="Zuk O."/>
            <person name="Lin M.F."/>
            <person name="Parker B.J."/>
            <person name="Washietl S."/>
            <person name="Kheradpour P."/>
            <person name="Ernst J."/>
            <person name="Jordan G."/>
            <person name="Mauceli E."/>
            <person name="Ward L.D."/>
            <person name="Lowe C.B."/>
            <person name="Holloway A.K."/>
            <person name="Clamp M."/>
            <person name="Gnerre S."/>
            <person name="Alfoldi J."/>
            <person name="Beal K."/>
            <person name="Chang J."/>
            <person name="Clawson H."/>
            <person name="Cuff J."/>
            <person name="Di Palma F."/>
            <person name="Fitzgerald S."/>
            <person name="Flicek P."/>
            <person name="Guttman M."/>
            <person name="Hubisz M.J."/>
            <person name="Jaffe D.B."/>
            <person name="Jungreis I."/>
            <person name="Kent W.J."/>
            <person name="Kostka D."/>
            <person name="Lara M."/>
            <person name="Martins A.L."/>
            <person name="Massingham T."/>
            <person name="Moltke I."/>
            <person name="Raney B.J."/>
            <person name="Rasmussen M.D."/>
            <person name="Robinson J."/>
            <person name="Stark A."/>
            <person name="Vilella A.J."/>
            <person name="Wen J."/>
            <person name="Xie X."/>
            <person name="Zody M.C."/>
            <person name="Baldwin J."/>
            <person name="Bloom T."/>
            <person name="Chin C.W."/>
            <person name="Heiman D."/>
            <person name="Nicol R."/>
            <person name="Nusbaum C."/>
            <person name="Young S."/>
            <person name="Wilkinson J."/>
            <person name="Worley K.C."/>
            <person name="Kovar C.L."/>
            <person name="Muzny D.M."/>
            <person name="Gibbs R.A."/>
            <person name="Cree A."/>
            <person name="Dihn H.H."/>
            <person name="Fowler G."/>
            <person name="Jhangiani S."/>
            <person name="Joshi V."/>
            <person name="Lee S."/>
            <person name="Lewis L.R."/>
            <person name="Nazareth L.V."/>
            <person name="Okwuonu G."/>
            <person name="Santibanez J."/>
            <person name="Warren W.C."/>
            <person name="Mardis E.R."/>
            <person name="Weinstock G.M."/>
            <person name="Wilson R.K."/>
            <person name="Delehaunty K."/>
            <person name="Dooling D."/>
            <person name="Fronik C."/>
            <person name="Fulton L."/>
            <person name="Fulton B."/>
            <person name="Graves T."/>
            <person name="Minx P."/>
            <person name="Sodergren E."/>
            <person name="Birney E."/>
            <person name="Margulies E.H."/>
            <person name="Herrero J."/>
            <person name="Green E.D."/>
            <person name="Haussler D."/>
            <person name="Siepel A."/>
            <person name="Goldman N."/>
            <person name="Pollard K.S."/>
            <person name="Pedersen J.S."/>
            <person name="Lander E.S."/>
            <person name="Kellis M."/>
        </authorList>
    </citation>
    <scope>NUCLEOTIDE SEQUENCE [LARGE SCALE GENOMIC DNA]</scope>
    <source>
        <strain evidence="8">2N</strain>
    </source>
</reference>
<proteinExistence type="predicted"/>
<keyword evidence="4" id="KW-0812">Transmembrane</keyword>
<dbReference type="Pfam" id="PF07686">
    <property type="entry name" value="V-set"/>
    <property type="match status" value="1"/>
</dbReference>
<keyword evidence="8" id="KW-1185">Reference proteome</keyword>
<accession>A0A286XXI3</accession>
<organism evidence="7 8">
    <name type="scientific">Cavia porcellus</name>
    <name type="common">Guinea pig</name>
    <dbReference type="NCBI Taxonomy" id="10141"/>
    <lineage>
        <taxon>Eukaryota</taxon>
        <taxon>Metazoa</taxon>
        <taxon>Chordata</taxon>
        <taxon>Craniata</taxon>
        <taxon>Vertebrata</taxon>
        <taxon>Euteleostomi</taxon>
        <taxon>Mammalia</taxon>
        <taxon>Eutheria</taxon>
        <taxon>Euarchontoglires</taxon>
        <taxon>Glires</taxon>
        <taxon>Rodentia</taxon>
        <taxon>Hystricomorpha</taxon>
        <taxon>Caviidae</taxon>
        <taxon>Cavia</taxon>
    </lineage>
</organism>
<protein>
    <recommendedName>
        <fullName evidence="6">Ig-like domain-containing protein</fullName>
    </recommendedName>
</protein>
<dbReference type="GO" id="GO:0009986">
    <property type="term" value="C:cell surface"/>
    <property type="evidence" value="ECO:0007669"/>
    <property type="project" value="TreeGrafter"/>
</dbReference>
<evidence type="ECO:0000256" key="4">
    <source>
        <dbReference type="SAM" id="Phobius"/>
    </source>
</evidence>
<feature type="chain" id="PRO_5011786192" description="Ig-like domain-containing protein" evidence="5">
    <location>
        <begin position="24"/>
        <end position="283"/>
    </location>
</feature>